<dbReference type="HOGENOM" id="CLU_415560_0_0_6"/>
<dbReference type="RefSeq" id="WP_045098376.1">
    <property type="nucleotide sequence ID" value="NZ_CP020614.1"/>
</dbReference>
<reference evidence="2" key="1">
    <citation type="submission" date="2014-09" db="EMBL/GenBank/DDBJ databases">
        <authorList>
            <person name="GOMEZ-VALERO Laura"/>
        </authorList>
    </citation>
    <scope>NUCLEOTIDE SEQUENCE</scope>
    <source>
        <strain evidence="2">ATCC33218</strain>
    </source>
</reference>
<dbReference type="Proteomes" id="UP000032414">
    <property type="component" value="Chromosome I"/>
</dbReference>
<accession>A0A098GD10</accession>
<dbReference type="CDD" id="cd00038">
    <property type="entry name" value="CAP_ED"/>
    <property type="match status" value="1"/>
</dbReference>
<reference evidence="4" key="2">
    <citation type="submission" date="2014-09" db="EMBL/GenBank/DDBJ databases">
        <authorList>
            <person name="Gomez-Valero L."/>
        </authorList>
    </citation>
    <scope>NUCLEOTIDE SEQUENCE [LARGE SCALE GENOMIC DNA]</scope>
    <source>
        <strain evidence="4">ATCC33218</strain>
    </source>
</reference>
<dbReference type="Proteomes" id="UP000182998">
    <property type="component" value="Unassembled WGS sequence"/>
</dbReference>
<evidence type="ECO:0000313" key="4">
    <source>
        <dbReference type="Proteomes" id="UP000032414"/>
    </source>
</evidence>
<dbReference type="InterPro" id="IPR014710">
    <property type="entry name" value="RmlC-like_jellyroll"/>
</dbReference>
<evidence type="ECO:0000259" key="1">
    <source>
        <dbReference type="PROSITE" id="PS50042"/>
    </source>
</evidence>
<keyword evidence="5" id="KW-1185">Reference proteome</keyword>
<organism evidence="2 4">
    <name type="scientific">Legionella micdadei</name>
    <name type="common">Tatlockia micdadei</name>
    <dbReference type="NCBI Taxonomy" id="451"/>
    <lineage>
        <taxon>Bacteria</taxon>
        <taxon>Pseudomonadati</taxon>
        <taxon>Pseudomonadota</taxon>
        <taxon>Gammaproteobacteria</taxon>
        <taxon>Legionellales</taxon>
        <taxon>Legionellaceae</taxon>
        <taxon>Legionella</taxon>
    </lineage>
</organism>
<proteinExistence type="predicted"/>
<dbReference type="PATRIC" id="fig|451.8.peg.96"/>
<evidence type="ECO:0000313" key="5">
    <source>
        <dbReference type="Proteomes" id="UP000182998"/>
    </source>
</evidence>
<dbReference type="STRING" id="451.B6N58_12720"/>
<evidence type="ECO:0000313" key="2">
    <source>
        <dbReference type="EMBL" id="CEG59862.1"/>
    </source>
</evidence>
<dbReference type="InterPro" id="IPR054204">
    <property type="entry name" value="DUF6909"/>
</dbReference>
<reference evidence="3 5" key="3">
    <citation type="submission" date="2016-10" db="EMBL/GenBank/DDBJ databases">
        <authorList>
            <person name="Varghese N."/>
            <person name="Submissions S."/>
        </authorList>
    </citation>
    <scope>NUCLEOTIDE SEQUENCE [LARGE SCALE GENOMIC DNA]</scope>
    <source>
        <strain evidence="3 5">ATCC 33218</strain>
    </source>
</reference>
<dbReference type="EMBL" id="FMVN01000009">
    <property type="protein sequence ID" value="SCY52280.1"/>
    <property type="molecule type" value="Genomic_DNA"/>
</dbReference>
<dbReference type="EMBL" id="LN614830">
    <property type="protein sequence ID" value="CEG59862.1"/>
    <property type="molecule type" value="Genomic_DNA"/>
</dbReference>
<dbReference type="Pfam" id="PF00027">
    <property type="entry name" value="cNMP_binding"/>
    <property type="match status" value="1"/>
</dbReference>
<dbReference type="InterPro" id="IPR018490">
    <property type="entry name" value="cNMP-bd_dom_sf"/>
</dbReference>
<dbReference type="PROSITE" id="PS50042">
    <property type="entry name" value="CNMP_BINDING_3"/>
    <property type="match status" value="1"/>
</dbReference>
<dbReference type="SMART" id="SM00100">
    <property type="entry name" value="cNMP"/>
    <property type="match status" value="1"/>
</dbReference>
<dbReference type="Pfam" id="PF21850">
    <property type="entry name" value="DUF6909"/>
    <property type="match status" value="1"/>
</dbReference>
<feature type="domain" description="Cyclic nucleotide-binding" evidence="1">
    <location>
        <begin position="50"/>
        <end position="113"/>
    </location>
</feature>
<dbReference type="SUPFAM" id="SSF51206">
    <property type="entry name" value="cAMP-binding domain-like"/>
    <property type="match status" value="1"/>
</dbReference>
<protein>
    <submittedName>
        <fullName evidence="3">Cyclic nucleotide-binding domain-containing protein</fullName>
    </submittedName>
</protein>
<name>A0A098GD10_LEGMI</name>
<dbReference type="InterPro" id="IPR000595">
    <property type="entry name" value="cNMP-bd_dom"/>
</dbReference>
<dbReference type="Gene3D" id="2.60.120.10">
    <property type="entry name" value="Jelly Rolls"/>
    <property type="match status" value="1"/>
</dbReference>
<gene>
    <name evidence="2" type="ORF">LMI_0515</name>
    <name evidence="3" type="ORF">SAMN02982997_01953</name>
</gene>
<dbReference type="KEGG" id="tmc:LMI_0515"/>
<sequence length="660" mass="76594">MDKYINILNRIFPFSYLEKEEKIELIRHAKYTIYPKKFVLCKAGSTKKLNYLFLLLKGSVSVILDNVTIGHIEAPAYFGERAVFFQQPRKATIMADKGVECLIVDSQCIKNLINSNFNFCYAFASSFRNKHNLFDNYDHFVNLLKQRKMVHIEQLLPDYKRLSPVLHKYCTQEKIDYYVLSYVVSRLPEQLSSLSQLILALDLPTQYKKIQNIIKIETPAKVKRNFYELLPGRIFAALRDEHTDYIDIVTKLCAYTIESKKIVARLIKKPSAIQLLANYYYGSAKDKELIDRKTTELPFTVSELARLRSIYKNNLLNRLYEMVSQNGNIQVQFIASDIRYYSDITELWIEQISNLLNKHFSNYLIDEGIDIHIISSNTHSVLNCLSPWVHKHASAIVDRDQFSELENTTDRLYAAVQKLLATNPEMIKDRRKIEKRYGIFRLDNPGLTSITVSVIDLGKLSRHIDPYLRQFYSKKKSILFNIDYAFGKQAEPIIRNLILLFGKKIKSLSILGKAGSIVGERGELMLPNRFIIQENDVVYPITTVDLNEQDFRDLGWQRKVHCGPMLTVLGTLMQNSEMLWFYRHFWKAIGVEMEGGYFLQEISRAKIQNLIDPNIILRFAYYISDTPLNEGKTLACKLTLQEGLPAVYSITRIILKKIIM</sequence>
<evidence type="ECO:0000313" key="3">
    <source>
        <dbReference type="EMBL" id="SCY52280.1"/>
    </source>
</evidence>
<dbReference type="AlphaFoldDB" id="A0A098GD10"/>